<feature type="region of interest" description="Disordered" evidence="1">
    <location>
        <begin position="1"/>
        <end position="26"/>
    </location>
</feature>
<proteinExistence type="predicted"/>
<sequence>MPVTVIPSKQARRGATANRSTRPPPLSLKEYPALPRTVPRIRVLSKLELLPQEIRELCWEWAMLGDGTCPRRSCHYPDEVEGFKYAVAFRGMREGPAKAPNFLPAYIFVNKQIRAEMLPVFLRNATFMISSIGGNNYFQKFIDNVNGRAHVRKLRFDYFDCFPLNIPVNRDLQLSASCSGLTQIQMTMHNCHLEDMSVEDLVDRYRLVHLLECRSMKKIVWRRIGGYIPEAESLLHALGQWLEQQFAVRGKKIETSYI</sequence>
<dbReference type="EMBL" id="MU006785">
    <property type="protein sequence ID" value="KAF2640176.1"/>
    <property type="molecule type" value="Genomic_DNA"/>
</dbReference>
<evidence type="ECO:0000313" key="2">
    <source>
        <dbReference type="EMBL" id="KAF2640176.1"/>
    </source>
</evidence>
<organism evidence="2 3">
    <name type="scientific">Massarina eburnea CBS 473.64</name>
    <dbReference type="NCBI Taxonomy" id="1395130"/>
    <lineage>
        <taxon>Eukaryota</taxon>
        <taxon>Fungi</taxon>
        <taxon>Dikarya</taxon>
        <taxon>Ascomycota</taxon>
        <taxon>Pezizomycotina</taxon>
        <taxon>Dothideomycetes</taxon>
        <taxon>Pleosporomycetidae</taxon>
        <taxon>Pleosporales</taxon>
        <taxon>Massarineae</taxon>
        <taxon>Massarinaceae</taxon>
        <taxon>Massarina</taxon>
    </lineage>
</organism>
<dbReference type="AlphaFoldDB" id="A0A6A6RX89"/>
<reference evidence="2" key="1">
    <citation type="journal article" date="2020" name="Stud. Mycol.">
        <title>101 Dothideomycetes genomes: a test case for predicting lifestyles and emergence of pathogens.</title>
        <authorList>
            <person name="Haridas S."/>
            <person name="Albert R."/>
            <person name="Binder M."/>
            <person name="Bloem J."/>
            <person name="Labutti K."/>
            <person name="Salamov A."/>
            <person name="Andreopoulos B."/>
            <person name="Baker S."/>
            <person name="Barry K."/>
            <person name="Bills G."/>
            <person name="Bluhm B."/>
            <person name="Cannon C."/>
            <person name="Castanera R."/>
            <person name="Culley D."/>
            <person name="Daum C."/>
            <person name="Ezra D."/>
            <person name="Gonzalez J."/>
            <person name="Henrissat B."/>
            <person name="Kuo A."/>
            <person name="Liang C."/>
            <person name="Lipzen A."/>
            <person name="Lutzoni F."/>
            <person name="Magnuson J."/>
            <person name="Mondo S."/>
            <person name="Nolan M."/>
            <person name="Ohm R."/>
            <person name="Pangilinan J."/>
            <person name="Park H.-J."/>
            <person name="Ramirez L."/>
            <person name="Alfaro M."/>
            <person name="Sun H."/>
            <person name="Tritt A."/>
            <person name="Yoshinaga Y."/>
            <person name="Zwiers L.-H."/>
            <person name="Turgeon B."/>
            <person name="Goodwin S."/>
            <person name="Spatafora J."/>
            <person name="Crous P."/>
            <person name="Grigoriev I."/>
        </authorList>
    </citation>
    <scope>NUCLEOTIDE SEQUENCE</scope>
    <source>
        <strain evidence="2">CBS 473.64</strain>
    </source>
</reference>
<gene>
    <name evidence="2" type="ORF">P280DRAFT_518596</name>
</gene>
<name>A0A6A6RX89_9PLEO</name>
<evidence type="ECO:0000313" key="3">
    <source>
        <dbReference type="Proteomes" id="UP000799753"/>
    </source>
</evidence>
<evidence type="ECO:0000256" key="1">
    <source>
        <dbReference type="SAM" id="MobiDB-lite"/>
    </source>
</evidence>
<protein>
    <submittedName>
        <fullName evidence="2">Uncharacterized protein</fullName>
    </submittedName>
</protein>
<dbReference type="OrthoDB" id="3792443at2759"/>
<dbReference type="Proteomes" id="UP000799753">
    <property type="component" value="Unassembled WGS sequence"/>
</dbReference>
<accession>A0A6A6RX89</accession>
<keyword evidence="3" id="KW-1185">Reference proteome</keyword>